<evidence type="ECO:0000313" key="2">
    <source>
        <dbReference type="Proteomes" id="UP001194539"/>
    </source>
</evidence>
<accession>A0ABS0NW61</accession>
<organism evidence="1 2">
    <name type="scientific">Bradyrhizobium diversitatis</name>
    <dbReference type="NCBI Taxonomy" id="2755406"/>
    <lineage>
        <taxon>Bacteria</taxon>
        <taxon>Pseudomonadati</taxon>
        <taxon>Pseudomonadota</taxon>
        <taxon>Alphaproteobacteria</taxon>
        <taxon>Hyphomicrobiales</taxon>
        <taxon>Nitrobacteraceae</taxon>
        <taxon>Bradyrhizobium</taxon>
    </lineage>
</organism>
<name>A0ABS0NW61_9BRAD</name>
<dbReference type="Proteomes" id="UP001194539">
    <property type="component" value="Unassembled WGS sequence"/>
</dbReference>
<protein>
    <submittedName>
        <fullName evidence="1">Uncharacterized protein</fullName>
    </submittedName>
</protein>
<proteinExistence type="predicted"/>
<evidence type="ECO:0000313" key="1">
    <source>
        <dbReference type="EMBL" id="MBH5385250.1"/>
    </source>
</evidence>
<sequence length="79" mass="9319">MSKQSPHDLLKRLRELNPNASAAELKELMWDELQRSPEALREAVFDDVWDSFVKETGHRPRNVDDTFEEVIKWLKKPSN</sequence>
<reference evidence="1 2" key="1">
    <citation type="submission" date="2020-07" db="EMBL/GenBank/DDBJ databases">
        <title>Bradyrhizobium diversity isolated from nodules of indigenous legumes of Western Australia.</title>
        <authorList>
            <person name="Klepa M.S."/>
        </authorList>
    </citation>
    <scope>NUCLEOTIDE SEQUENCE [LARGE SCALE GENOMIC DNA]</scope>
    <source>
        <strain evidence="1 2">CNPSo 4019</strain>
    </source>
</reference>
<gene>
    <name evidence="1" type="ORF">H1B27_03025</name>
</gene>
<dbReference type="EMBL" id="JACEGD010000003">
    <property type="protein sequence ID" value="MBH5385250.1"/>
    <property type="molecule type" value="Genomic_DNA"/>
</dbReference>
<comment type="caution">
    <text evidence="1">The sequence shown here is derived from an EMBL/GenBank/DDBJ whole genome shotgun (WGS) entry which is preliminary data.</text>
</comment>
<keyword evidence="2" id="KW-1185">Reference proteome</keyword>
<dbReference type="RefSeq" id="WP_197964954.1">
    <property type="nucleotide sequence ID" value="NZ_JACEGD010000003.1"/>
</dbReference>